<gene>
    <name evidence="2" type="ORF">EII11_04430</name>
</gene>
<protein>
    <submittedName>
        <fullName evidence="2">Uncharacterized protein</fullName>
    </submittedName>
</protein>
<accession>A0A3P1SES9</accession>
<dbReference type="AlphaFoldDB" id="A0A3P1SES9"/>
<dbReference type="OrthoDB" id="3267188at2"/>
<keyword evidence="3" id="KW-1185">Reference proteome</keyword>
<dbReference type="RefSeq" id="WP_124869188.1">
    <property type="nucleotide sequence ID" value="NZ_RQZF01000003.1"/>
</dbReference>
<feature type="signal peptide" evidence="1">
    <location>
        <begin position="1"/>
        <end position="26"/>
    </location>
</feature>
<evidence type="ECO:0000256" key="1">
    <source>
        <dbReference type="SAM" id="SignalP"/>
    </source>
</evidence>
<comment type="caution">
    <text evidence="2">The sequence shown here is derived from an EMBL/GenBank/DDBJ whole genome shotgun (WGS) entry which is preliminary data.</text>
</comment>
<name>A0A3P1SES9_9ACTO</name>
<proteinExistence type="predicted"/>
<dbReference type="Proteomes" id="UP000280444">
    <property type="component" value="Unassembled WGS sequence"/>
</dbReference>
<keyword evidence="1" id="KW-0732">Signal</keyword>
<dbReference type="EMBL" id="RQZF01000003">
    <property type="protein sequence ID" value="RRC95526.1"/>
    <property type="molecule type" value="Genomic_DNA"/>
</dbReference>
<organism evidence="2 3">
    <name type="scientific">Schaalia canis</name>
    <dbReference type="NCBI Taxonomy" id="100469"/>
    <lineage>
        <taxon>Bacteria</taxon>
        <taxon>Bacillati</taxon>
        <taxon>Actinomycetota</taxon>
        <taxon>Actinomycetes</taxon>
        <taxon>Actinomycetales</taxon>
        <taxon>Actinomycetaceae</taxon>
        <taxon>Schaalia</taxon>
    </lineage>
</organism>
<sequence length="188" mass="19771">MNLNRKARFATLAAGLAAVFTLSACAGNPGTAMSVGDTTYSNTDISTGVAQISEIAGRPVDTPVLVNAISRASLITEFAKQNNITVADSEIEDFAKAQVAAGAFAAFPEGELSAVTRDFLRLQMLTDKLSAVITDPAQIEAANAQYAELVQNTDIEVNPRYGTFDEETDLLAPSTFGDVVSSHTHGAR</sequence>
<evidence type="ECO:0000313" key="2">
    <source>
        <dbReference type="EMBL" id="RRC95526.1"/>
    </source>
</evidence>
<evidence type="ECO:0000313" key="3">
    <source>
        <dbReference type="Proteomes" id="UP000280444"/>
    </source>
</evidence>
<feature type="chain" id="PRO_5018085853" evidence="1">
    <location>
        <begin position="27"/>
        <end position="188"/>
    </location>
</feature>
<dbReference type="PROSITE" id="PS51257">
    <property type="entry name" value="PROKAR_LIPOPROTEIN"/>
    <property type="match status" value="1"/>
</dbReference>
<reference evidence="2 3" key="1">
    <citation type="submission" date="2018-11" db="EMBL/GenBank/DDBJ databases">
        <title>Genomes From Bacteria Associated with the Canine Oral Cavity: a Test Case for Automated Genome-Based Taxonomic Assignment.</title>
        <authorList>
            <person name="Coil D.A."/>
            <person name="Jospin G."/>
            <person name="Darling A.E."/>
            <person name="Wallis C."/>
            <person name="Davis I.J."/>
            <person name="Harris S."/>
            <person name="Eisen J.A."/>
            <person name="Holcombe L.J."/>
            <person name="O'Flynn C."/>
        </authorList>
    </citation>
    <scope>NUCLEOTIDE SEQUENCE [LARGE SCALE GENOMIC DNA]</scope>
    <source>
        <strain evidence="2 3">OH770</strain>
    </source>
</reference>